<evidence type="ECO:0000256" key="1">
    <source>
        <dbReference type="SAM" id="MobiDB-lite"/>
    </source>
</evidence>
<accession>A0AAN8R7Q3</accession>
<dbReference type="EMBL" id="JAGTTL010000001">
    <property type="protein sequence ID" value="KAK6329585.1"/>
    <property type="molecule type" value="Genomic_DNA"/>
</dbReference>
<evidence type="ECO:0000313" key="3">
    <source>
        <dbReference type="Proteomes" id="UP001356427"/>
    </source>
</evidence>
<proteinExistence type="predicted"/>
<protein>
    <submittedName>
        <fullName evidence="2">Uncharacterized protein</fullName>
    </submittedName>
</protein>
<feature type="region of interest" description="Disordered" evidence="1">
    <location>
        <begin position="103"/>
        <end position="149"/>
    </location>
</feature>
<feature type="compositionally biased region" description="Polar residues" evidence="1">
    <location>
        <begin position="38"/>
        <end position="56"/>
    </location>
</feature>
<dbReference type="AlphaFoldDB" id="A0AAN8R7Q3"/>
<name>A0AAN8R7Q3_9TELE</name>
<reference evidence="2 3" key="1">
    <citation type="submission" date="2021-04" db="EMBL/GenBank/DDBJ databases">
        <authorList>
            <person name="De Guttry C."/>
            <person name="Zahm M."/>
            <person name="Klopp C."/>
            <person name="Cabau C."/>
            <person name="Louis A."/>
            <person name="Berthelot C."/>
            <person name="Parey E."/>
            <person name="Roest Crollius H."/>
            <person name="Montfort J."/>
            <person name="Robinson-Rechavi M."/>
            <person name="Bucao C."/>
            <person name="Bouchez O."/>
            <person name="Gislard M."/>
            <person name="Lluch J."/>
            <person name="Milhes M."/>
            <person name="Lampietro C."/>
            <person name="Lopez Roques C."/>
            <person name="Donnadieu C."/>
            <person name="Braasch I."/>
            <person name="Desvignes T."/>
            <person name="Postlethwait J."/>
            <person name="Bobe J."/>
            <person name="Wedekind C."/>
            <person name="Guiguen Y."/>
        </authorList>
    </citation>
    <scope>NUCLEOTIDE SEQUENCE [LARGE SCALE GENOMIC DNA]</scope>
    <source>
        <strain evidence="2">Cs_M1</strain>
        <tissue evidence="2">Blood</tissue>
    </source>
</reference>
<sequence>MEIECAKWLQSSIFQGGLQTSQVHYSYNGEKEEDHCSSPGSTTPDKTNPSPRLTLSDHTQPFLQAIADNTTQDHTVKDFLCQMERCCKQYHLITPITFPPGAPCGGSRPSSSLLPAQTPGPRSHRLFPRHPMCLGRGAGQAEDPPQICD</sequence>
<evidence type="ECO:0000313" key="2">
    <source>
        <dbReference type="EMBL" id="KAK6329585.1"/>
    </source>
</evidence>
<dbReference type="Proteomes" id="UP001356427">
    <property type="component" value="Unassembled WGS sequence"/>
</dbReference>
<gene>
    <name evidence="2" type="ORF">J4Q44_G00015630</name>
</gene>
<keyword evidence="3" id="KW-1185">Reference proteome</keyword>
<feature type="region of interest" description="Disordered" evidence="1">
    <location>
        <begin position="29"/>
        <end position="56"/>
    </location>
</feature>
<comment type="caution">
    <text evidence="2">The sequence shown here is derived from an EMBL/GenBank/DDBJ whole genome shotgun (WGS) entry which is preliminary data.</text>
</comment>
<organism evidence="2 3">
    <name type="scientific">Coregonus suidteri</name>
    <dbReference type="NCBI Taxonomy" id="861788"/>
    <lineage>
        <taxon>Eukaryota</taxon>
        <taxon>Metazoa</taxon>
        <taxon>Chordata</taxon>
        <taxon>Craniata</taxon>
        <taxon>Vertebrata</taxon>
        <taxon>Euteleostomi</taxon>
        <taxon>Actinopterygii</taxon>
        <taxon>Neopterygii</taxon>
        <taxon>Teleostei</taxon>
        <taxon>Protacanthopterygii</taxon>
        <taxon>Salmoniformes</taxon>
        <taxon>Salmonidae</taxon>
        <taxon>Coregoninae</taxon>
        <taxon>Coregonus</taxon>
    </lineage>
</organism>